<dbReference type="SUPFAM" id="SSF161098">
    <property type="entry name" value="MetI-like"/>
    <property type="match status" value="1"/>
</dbReference>
<dbReference type="Proteomes" id="UP000316291">
    <property type="component" value="Unassembled WGS sequence"/>
</dbReference>
<dbReference type="RefSeq" id="WP_018645464.1">
    <property type="nucleotide sequence ID" value="NZ_VLLA01000005.1"/>
</dbReference>
<keyword evidence="8 9" id="KW-0472">Membrane</keyword>
<feature type="transmembrane region" description="Helical" evidence="9">
    <location>
        <begin position="59"/>
        <end position="89"/>
    </location>
</feature>
<evidence type="ECO:0000256" key="3">
    <source>
        <dbReference type="ARBA" id="ARBA00022448"/>
    </source>
</evidence>
<keyword evidence="3 9" id="KW-0813">Transport</keyword>
<feature type="transmembrane region" description="Helical" evidence="9">
    <location>
        <begin position="238"/>
        <end position="259"/>
    </location>
</feature>
<protein>
    <submittedName>
        <fullName evidence="11">Polar amino acid transport system permease protein</fullName>
    </submittedName>
</protein>
<dbReference type="AlphaFoldDB" id="A0A562RUY8"/>
<keyword evidence="4" id="KW-1003">Cell membrane</keyword>
<feature type="domain" description="ABC transmembrane type-1" evidence="10">
    <location>
        <begin position="63"/>
        <end position="257"/>
    </location>
</feature>
<evidence type="ECO:0000259" key="10">
    <source>
        <dbReference type="PROSITE" id="PS50928"/>
    </source>
</evidence>
<evidence type="ECO:0000313" key="11">
    <source>
        <dbReference type="EMBL" id="TWI72170.1"/>
    </source>
</evidence>
<comment type="similarity">
    <text evidence="2">Belongs to the binding-protein-dependent transport system permease family. HisMQ subfamily.</text>
</comment>
<keyword evidence="7 9" id="KW-1133">Transmembrane helix</keyword>
<dbReference type="InterPro" id="IPR043429">
    <property type="entry name" value="ArtM/GltK/GlnP/TcyL/YhdX-like"/>
</dbReference>
<evidence type="ECO:0000256" key="9">
    <source>
        <dbReference type="RuleBase" id="RU363032"/>
    </source>
</evidence>
<reference evidence="11 12" key="1">
    <citation type="journal article" date="2015" name="Stand. Genomic Sci.">
        <title>Genomic Encyclopedia of Bacterial and Archaeal Type Strains, Phase III: the genomes of soil and plant-associated and newly described type strains.</title>
        <authorList>
            <person name="Whitman W.B."/>
            <person name="Woyke T."/>
            <person name="Klenk H.P."/>
            <person name="Zhou Y."/>
            <person name="Lilburn T.G."/>
            <person name="Beck B.J."/>
            <person name="De Vos P."/>
            <person name="Vandamme P."/>
            <person name="Eisen J.A."/>
            <person name="Garrity G."/>
            <person name="Hugenholtz P."/>
            <person name="Kyrpides N.C."/>
        </authorList>
    </citation>
    <scope>NUCLEOTIDE SEQUENCE [LARGE SCALE GENOMIC DNA]</scope>
    <source>
        <strain evidence="11 12">CGMCC 1.10948</strain>
    </source>
</reference>
<dbReference type="NCBIfam" id="TIGR01726">
    <property type="entry name" value="HEQRo_perm_3TM"/>
    <property type="match status" value="1"/>
</dbReference>
<dbReference type="PROSITE" id="PS50928">
    <property type="entry name" value="ABC_TM1"/>
    <property type="match status" value="1"/>
</dbReference>
<evidence type="ECO:0000256" key="1">
    <source>
        <dbReference type="ARBA" id="ARBA00004429"/>
    </source>
</evidence>
<dbReference type="CDD" id="cd06261">
    <property type="entry name" value="TM_PBP2"/>
    <property type="match status" value="1"/>
</dbReference>
<dbReference type="OrthoDB" id="9809799at2"/>
<comment type="subcellular location">
    <subcellularLocation>
        <location evidence="1">Cell inner membrane</location>
        <topology evidence="1">Multi-pass membrane protein</topology>
    </subcellularLocation>
    <subcellularLocation>
        <location evidence="9">Cell membrane</location>
        <topology evidence="9">Multi-pass membrane protein</topology>
    </subcellularLocation>
</comment>
<dbReference type="InterPro" id="IPR010065">
    <property type="entry name" value="AA_ABC_transptr_permease_3TM"/>
</dbReference>
<evidence type="ECO:0000256" key="4">
    <source>
        <dbReference type="ARBA" id="ARBA00022475"/>
    </source>
</evidence>
<dbReference type="PANTHER" id="PTHR30614">
    <property type="entry name" value="MEMBRANE COMPONENT OF AMINO ACID ABC TRANSPORTER"/>
    <property type="match status" value="1"/>
</dbReference>
<keyword evidence="6" id="KW-0029">Amino-acid transport</keyword>
<dbReference type="GO" id="GO:0043190">
    <property type="term" value="C:ATP-binding cassette (ABC) transporter complex"/>
    <property type="evidence" value="ECO:0007669"/>
    <property type="project" value="InterPro"/>
</dbReference>
<dbReference type="GO" id="GO:0022857">
    <property type="term" value="F:transmembrane transporter activity"/>
    <property type="evidence" value="ECO:0007669"/>
    <property type="project" value="InterPro"/>
</dbReference>
<dbReference type="PANTHER" id="PTHR30614:SF0">
    <property type="entry name" value="L-CYSTINE TRANSPORT SYSTEM PERMEASE PROTEIN TCYL"/>
    <property type="match status" value="1"/>
</dbReference>
<proteinExistence type="inferred from homology"/>
<sequence>MAGFVLHYDDKKRAVQLLITLGVVVWIAVDAATGGSAYWTRVLVRLPLLLTGSATGWPVTGGFVLNILLSIASMALATALGTIMGLGTLARVGLIRVPNLLLVNFLRNSPWLVLLFATLYFLPFEMRIFGTIVPFPPFVKAVIGLALPTAANFSEVIRGAVQSVHSGQWEAARSLGYNTFQIYRHVIMQQAMRRMIPGWMNLYAPLMIATALATVTGIQDVLTILNTLLAMENERVIVYFYLTILFLFIPYCYPIAAIARRLERAVKGDSL</sequence>
<name>A0A562RUY8_9BRAD</name>
<feature type="transmembrane region" description="Helical" evidence="9">
    <location>
        <begin position="198"/>
        <end position="218"/>
    </location>
</feature>
<gene>
    <name evidence="11" type="ORF">IQ16_02845</name>
</gene>
<feature type="transmembrane region" description="Helical" evidence="9">
    <location>
        <begin position="101"/>
        <end position="122"/>
    </location>
</feature>
<evidence type="ECO:0000256" key="5">
    <source>
        <dbReference type="ARBA" id="ARBA00022692"/>
    </source>
</evidence>
<organism evidence="11 12">
    <name type="scientific">Bradyrhizobium huanghuaihaiense</name>
    <dbReference type="NCBI Taxonomy" id="990078"/>
    <lineage>
        <taxon>Bacteria</taxon>
        <taxon>Pseudomonadati</taxon>
        <taxon>Pseudomonadota</taxon>
        <taxon>Alphaproteobacteria</taxon>
        <taxon>Hyphomicrobiales</taxon>
        <taxon>Nitrobacteraceae</taxon>
        <taxon>Bradyrhizobium</taxon>
    </lineage>
</organism>
<dbReference type="Pfam" id="PF00528">
    <property type="entry name" value="BPD_transp_1"/>
    <property type="match status" value="1"/>
</dbReference>
<comment type="caution">
    <text evidence="11">The sequence shown here is derived from an EMBL/GenBank/DDBJ whole genome shotgun (WGS) entry which is preliminary data.</text>
</comment>
<feature type="transmembrane region" description="Helical" evidence="9">
    <location>
        <begin position="128"/>
        <end position="148"/>
    </location>
</feature>
<keyword evidence="12" id="KW-1185">Reference proteome</keyword>
<keyword evidence="5 9" id="KW-0812">Transmembrane</keyword>
<dbReference type="EMBL" id="VLLA01000005">
    <property type="protein sequence ID" value="TWI72170.1"/>
    <property type="molecule type" value="Genomic_DNA"/>
</dbReference>
<evidence type="ECO:0000313" key="12">
    <source>
        <dbReference type="Proteomes" id="UP000316291"/>
    </source>
</evidence>
<evidence type="ECO:0000256" key="7">
    <source>
        <dbReference type="ARBA" id="ARBA00022989"/>
    </source>
</evidence>
<accession>A0A562RUY8</accession>
<dbReference type="InterPro" id="IPR000515">
    <property type="entry name" value="MetI-like"/>
</dbReference>
<evidence type="ECO:0000256" key="6">
    <source>
        <dbReference type="ARBA" id="ARBA00022970"/>
    </source>
</evidence>
<evidence type="ECO:0000256" key="2">
    <source>
        <dbReference type="ARBA" id="ARBA00010072"/>
    </source>
</evidence>
<dbReference type="Gene3D" id="1.10.3720.10">
    <property type="entry name" value="MetI-like"/>
    <property type="match status" value="1"/>
</dbReference>
<dbReference type="InterPro" id="IPR035906">
    <property type="entry name" value="MetI-like_sf"/>
</dbReference>
<feature type="transmembrane region" description="Helical" evidence="9">
    <location>
        <begin position="17"/>
        <end position="39"/>
    </location>
</feature>
<dbReference type="GO" id="GO:0006865">
    <property type="term" value="P:amino acid transport"/>
    <property type="evidence" value="ECO:0007669"/>
    <property type="project" value="UniProtKB-KW"/>
</dbReference>
<evidence type="ECO:0000256" key="8">
    <source>
        <dbReference type="ARBA" id="ARBA00023136"/>
    </source>
</evidence>